<reference evidence="4 5" key="1">
    <citation type="submission" date="2020-01" db="EMBL/GenBank/DDBJ databases">
        <authorList>
            <person name="Deng T."/>
        </authorList>
    </citation>
    <scope>NUCLEOTIDE SEQUENCE [LARGE SCALE GENOMIC DNA]</scope>
    <source>
        <strain evidence="4 5">5221</strain>
    </source>
</reference>
<keyword evidence="4" id="KW-0378">Hydrolase</keyword>
<dbReference type="Proteomes" id="UP000469215">
    <property type="component" value="Unassembled WGS sequence"/>
</dbReference>
<dbReference type="RefSeq" id="WP_160952855.1">
    <property type="nucleotide sequence ID" value="NZ_WWEQ01000016.1"/>
</dbReference>
<protein>
    <submittedName>
        <fullName evidence="4">D-alanyl-D-alanine carboxypeptidase</fullName>
    </submittedName>
</protein>
<keyword evidence="2" id="KW-0812">Transmembrane</keyword>
<dbReference type="EMBL" id="WWEQ01000016">
    <property type="protein sequence ID" value="MYM19420.1"/>
    <property type="molecule type" value="Genomic_DNA"/>
</dbReference>
<dbReference type="InterPro" id="IPR009045">
    <property type="entry name" value="Zn_M74/Hedgehog-like"/>
</dbReference>
<keyword evidence="2" id="KW-0472">Membrane</keyword>
<dbReference type="CDD" id="cd14814">
    <property type="entry name" value="Peptidase_M15"/>
    <property type="match status" value="1"/>
</dbReference>
<dbReference type="SUPFAM" id="SSF55166">
    <property type="entry name" value="Hedgehog/DD-peptidase"/>
    <property type="match status" value="1"/>
</dbReference>
<gene>
    <name evidence="4" type="ORF">GSY69_05410</name>
</gene>
<keyword evidence="4" id="KW-0121">Carboxypeptidase</keyword>
<dbReference type="Gene3D" id="3.30.1380.10">
    <property type="match status" value="1"/>
</dbReference>
<evidence type="ECO:0000259" key="3">
    <source>
        <dbReference type="Pfam" id="PF02557"/>
    </source>
</evidence>
<feature type="compositionally biased region" description="Basic and acidic residues" evidence="1">
    <location>
        <begin position="9"/>
        <end position="29"/>
    </location>
</feature>
<proteinExistence type="predicted"/>
<organism evidence="4 5">
    <name type="scientific">Brevibacterium rongguiense</name>
    <dbReference type="NCBI Taxonomy" id="2695267"/>
    <lineage>
        <taxon>Bacteria</taxon>
        <taxon>Bacillati</taxon>
        <taxon>Actinomycetota</taxon>
        <taxon>Actinomycetes</taxon>
        <taxon>Micrococcales</taxon>
        <taxon>Brevibacteriaceae</taxon>
        <taxon>Brevibacterium</taxon>
    </lineage>
</organism>
<accession>A0A6N9H5R5</accession>
<dbReference type="InterPro" id="IPR003709">
    <property type="entry name" value="VanY-like_core_dom"/>
</dbReference>
<evidence type="ECO:0000313" key="4">
    <source>
        <dbReference type="EMBL" id="MYM19420.1"/>
    </source>
</evidence>
<name>A0A6N9H5R5_9MICO</name>
<dbReference type="Pfam" id="PF02557">
    <property type="entry name" value="VanY"/>
    <property type="match status" value="1"/>
</dbReference>
<feature type="domain" description="D-alanyl-D-alanine carboxypeptidase-like core" evidence="3">
    <location>
        <begin position="208"/>
        <end position="316"/>
    </location>
</feature>
<keyword evidence="4" id="KW-0645">Protease</keyword>
<feature type="region of interest" description="Disordered" evidence="1">
    <location>
        <begin position="1"/>
        <end position="77"/>
    </location>
</feature>
<comment type="caution">
    <text evidence="4">The sequence shown here is derived from an EMBL/GenBank/DDBJ whole genome shotgun (WGS) entry which is preliminary data.</text>
</comment>
<dbReference type="PANTHER" id="PTHR34385">
    <property type="entry name" value="D-ALANYL-D-ALANINE CARBOXYPEPTIDASE"/>
    <property type="match status" value="1"/>
</dbReference>
<dbReference type="AlphaFoldDB" id="A0A6N9H5R5"/>
<evidence type="ECO:0000313" key="5">
    <source>
        <dbReference type="Proteomes" id="UP000469215"/>
    </source>
</evidence>
<dbReference type="InterPro" id="IPR052179">
    <property type="entry name" value="DD-CPase-like"/>
</dbReference>
<feature type="compositionally biased region" description="Low complexity" evidence="1">
    <location>
        <begin position="148"/>
        <end position="170"/>
    </location>
</feature>
<dbReference type="GO" id="GO:0004180">
    <property type="term" value="F:carboxypeptidase activity"/>
    <property type="evidence" value="ECO:0007669"/>
    <property type="project" value="UniProtKB-KW"/>
</dbReference>
<feature type="compositionally biased region" description="Low complexity" evidence="1">
    <location>
        <begin position="55"/>
        <end position="65"/>
    </location>
</feature>
<dbReference type="PANTHER" id="PTHR34385:SF1">
    <property type="entry name" value="PEPTIDOGLYCAN L-ALANYL-D-GLUTAMATE ENDOPEPTIDASE CWLK"/>
    <property type="match status" value="1"/>
</dbReference>
<feature type="region of interest" description="Disordered" evidence="1">
    <location>
        <begin position="132"/>
        <end position="171"/>
    </location>
</feature>
<feature type="transmembrane region" description="Helical" evidence="2">
    <location>
        <begin position="84"/>
        <end position="104"/>
    </location>
</feature>
<evidence type="ECO:0000256" key="2">
    <source>
        <dbReference type="SAM" id="Phobius"/>
    </source>
</evidence>
<keyword evidence="5" id="KW-1185">Reference proteome</keyword>
<keyword evidence="2" id="KW-1133">Transmembrane helix</keyword>
<evidence type="ECO:0000256" key="1">
    <source>
        <dbReference type="SAM" id="MobiDB-lite"/>
    </source>
</evidence>
<dbReference type="GO" id="GO:0006508">
    <property type="term" value="P:proteolysis"/>
    <property type="evidence" value="ECO:0007669"/>
    <property type="project" value="InterPro"/>
</dbReference>
<sequence length="324" mass="33597">MDQSGLEPVVRRRDLRKQEEAARRADRHAVSPLHRRTFSSAADAEPAPTAERPGRSAATAAARAVRGSDGSALRRHRRRRTATISALTTVSAAGIAIAAVLVGGNMGGGDQVQAAEGHVAQQTELDRAELAPEAVDGSAASADKDAKSSGAHNFAGGAPTANNKKAAAAASSVQRTALPGCSGKPPKGEFSNGQVPADSLCKIGVGDHKLRADAAVAFAKMNAAFKADTGSSMAVTDSYRSLDGQISVAGRKPGLAAKPGTSMHGWGIALDMAGGSAEASGTQYDWLVKNAAKYGWENPDWAKGGQYEPWHWEYVPARKTIKGH</sequence>